<dbReference type="AlphaFoldDB" id="A0A1R2BTN2"/>
<evidence type="ECO:0000313" key="4">
    <source>
        <dbReference type="Proteomes" id="UP000187209"/>
    </source>
</evidence>
<dbReference type="Proteomes" id="UP000187209">
    <property type="component" value="Unassembled WGS sequence"/>
</dbReference>
<accession>A0A1R2BTN2</accession>
<sequence length="716" mass="83149">MEIQVGNLELLPSHIEILSCFKGIRKINPIEASPFISMAFAIIQTIIKHKNSEVGYAFINRLNSLIEDCSSKIDIRYLSNVLKNYVNNEVDPNNFILHIINTEGALIYLAHQFCYFFKYLTGGNSELTCVSIKFNKDQLNIFCSRLGISMLVVSDNGRIDFLGGVDDNILIWLYEENAHHSALVADFNIDYKNFPFRYKKAMDDINRVDFEIVLDKNVQGFQGFTEVVRIAPPNFSFFIAFSISLMHILKTSKSTSSGQDFIEKIRYVITQTISNNPNNGYISYFYQAMEHFINYDSQEEITTLLSQNREATKHIILGLDVLLKAIFPNEYTNYYNEIKYSTHKNLFKSIAETFDIVIIIYEYPNLKHVIGTPQVRKKLLLTFGHNQNSFCFYIPDKTISLKSYPNMISYDQKHEILSKLMTSWEPIQKKFIDRDKLEMLKIYFSFTSESDALHDFSQLKTLATCQPCQFNHNINLFYILSCGHAHCTECLFTDIRSYNREDIKCYTCNKTYEDHDIMKIVKKVLKINNKLELIEKKIILKPIEKHVENIVKLCLGCKINRKQSNFLLFKCQENCDVCFRCRLSSSNYCIGCRKPLPKDVIKEIAQIKCEKFYNDIIRDKGFLCMICKRVNLNTCKFKACDCSDVCIKCAFGRDRCLFCDKIIQNIDVMCCNCQKVVSESKDLFVYQKCGHQAHIKCKYNNLNEDSCLSCISIKNY</sequence>
<reference evidence="3 4" key="1">
    <citation type="submission" date="2016-11" db="EMBL/GenBank/DDBJ databases">
        <title>The macronuclear genome of Stentor coeruleus: a giant cell with tiny introns.</title>
        <authorList>
            <person name="Slabodnick M."/>
            <person name="Ruby J.G."/>
            <person name="Reiff S.B."/>
            <person name="Swart E.C."/>
            <person name="Gosai S."/>
            <person name="Prabakaran S."/>
            <person name="Witkowska E."/>
            <person name="Larue G.E."/>
            <person name="Fisher S."/>
            <person name="Freeman R.M."/>
            <person name="Gunawardena J."/>
            <person name="Chu W."/>
            <person name="Stover N.A."/>
            <person name="Gregory B.D."/>
            <person name="Nowacki M."/>
            <person name="Derisi J."/>
            <person name="Roy S.W."/>
            <person name="Marshall W.F."/>
            <person name="Sood P."/>
        </authorList>
    </citation>
    <scope>NUCLEOTIDE SEQUENCE [LARGE SCALE GENOMIC DNA]</scope>
    <source>
        <strain evidence="3">WM001</strain>
    </source>
</reference>
<name>A0A1R2BTN2_9CILI</name>
<proteinExistence type="predicted"/>
<evidence type="ECO:0000256" key="1">
    <source>
        <dbReference type="PROSITE-ProRule" id="PRU00175"/>
    </source>
</evidence>
<keyword evidence="1" id="KW-0862">Zinc</keyword>
<keyword evidence="1" id="KW-0863">Zinc-finger</keyword>
<feature type="domain" description="RING-type" evidence="2">
    <location>
        <begin position="465"/>
        <end position="509"/>
    </location>
</feature>
<gene>
    <name evidence="3" type="ORF">SteCoe_19712</name>
</gene>
<dbReference type="GO" id="GO:0008270">
    <property type="term" value="F:zinc ion binding"/>
    <property type="evidence" value="ECO:0007669"/>
    <property type="project" value="UniProtKB-KW"/>
</dbReference>
<protein>
    <recommendedName>
        <fullName evidence="2">RING-type domain-containing protein</fullName>
    </recommendedName>
</protein>
<keyword evidence="1" id="KW-0479">Metal-binding</keyword>
<evidence type="ECO:0000259" key="2">
    <source>
        <dbReference type="PROSITE" id="PS50089"/>
    </source>
</evidence>
<evidence type="ECO:0000313" key="3">
    <source>
        <dbReference type="EMBL" id="OMJ80114.1"/>
    </source>
</evidence>
<dbReference type="PROSITE" id="PS50089">
    <property type="entry name" value="ZF_RING_2"/>
    <property type="match status" value="1"/>
</dbReference>
<keyword evidence="4" id="KW-1185">Reference proteome</keyword>
<dbReference type="InterPro" id="IPR001841">
    <property type="entry name" value="Znf_RING"/>
</dbReference>
<comment type="caution">
    <text evidence="3">The sequence shown here is derived from an EMBL/GenBank/DDBJ whole genome shotgun (WGS) entry which is preliminary data.</text>
</comment>
<dbReference type="EMBL" id="MPUH01000438">
    <property type="protein sequence ID" value="OMJ80114.1"/>
    <property type="molecule type" value="Genomic_DNA"/>
</dbReference>
<dbReference type="SUPFAM" id="SSF57850">
    <property type="entry name" value="RING/U-box"/>
    <property type="match status" value="1"/>
</dbReference>
<organism evidence="3 4">
    <name type="scientific">Stentor coeruleus</name>
    <dbReference type="NCBI Taxonomy" id="5963"/>
    <lineage>
        <taxon>Eukaryota</taxon>
        <taxon>Sar</taxon>
        <taxon>Alveolata</taxon>
        <taxon>Ciliophora</taxon>
        <taxon>Postciliodesmatophora</taxon>
        <taxon>Heterotrichea</taxon>
        <taxon>Heterotrichida</taxon>
        <taxon>Stentoridae</taxon>
        <taxon>Stentor</taxon>
    </lineage>
</organism>